<feature type="transmembrane region" description="Helical" evidence="1">
    <location>
        <begin position="27"/>
        <end position="49"/>
    </location>
</feature>
<dbReference type="AlphaFoldDB" id="A0ABD2NAK3"/>
<keyword evidence="1" id="KW-0472">Membrane</keyword>
<proteinExistence type="predicted"/>
<reference evidence="2 3" key="1">
    <citation type="journal article" date="2021" name="BMC Biol.">
        <title>Horizontally acquired antibacterial genes associated with adaptive radiation of ladybird beetles.</title>
        <authorList>
            <person name="Li H.S."/>
            <person name="Tang X.F."/>
            <person name="Huang Y.H."/>
            <person name="Xu Z.Y."/>
            <person name="Chen M.L."/>
            <person name="Du X.Y."/>
            <person name="Qiu B.Y."/>
            <person name="Chen P.T."/>
            <person name="Zhang W."/>
            <person name="Slipinski A."/>
            <person name="Escalona H.E."/>
            <person name="Waterhouse R.M."/>
            <person name="Zwick A."/>
            <person name="Pang H."/>
        </authorList>
    </citation>
    <scope>NUCLEOTIDE SEQUENCE [LARGE SCALE GENOMIC DNA]</scope>
    <source>
        <strain evidence="2">SYSU2018</strain>
    </source>
</reference>
<evidence type="ECO:0000313" key="3">
    <source>
        <dbReference type="Proteomes" id="UP001516400"/>
    </source>
</evidence>
<keyword evidence="1" id="KW-0812">Transmembrane</keyword>
<protein>
    <submittedName>
        <fullName evidence="2">Uncharacterized protein</fullName>
    </submittedName>
</protein>
<name>A0ABD2NAK3_9CUCU</name>
<organism evidence="2 3">
    <name type="scientific">Cryptolaemus montrouzieri</name>
    <dbReference type="NCBI Taxonomy" id="559131"/>
    <lineage>
        <taxon>Eukaryota</taxon>
        <taxon>Metazoa</taxon>
        <taxon>Ecdysozoa</taxon>
        <taxon>Arthropoda</taxon>
        <taxon>Hexapoda</taxon>
        <taxon>Insecta</taxon>
        <taxon>Pterygota</taxon>
        <taxon>Neoptera</taxon>
        <taxon>Endopterygota</taxon>
        <taxon>Coleoptera</taxon>
        <taxon>Polyphaga</taxon>
        <taxon>Cucujiformia</taxon>
        <taxon>Coccinelloidea</taxon>
        <taxon>Coccinellidae</taxon>
        <taxon>Scymninae</taxon>
        <taxon>Scymnini</taxon>
        <taxon>Cryptolaemus</taxon>
    </lineage>
</organism>
<comment type="caution">
    <text evidence="2">The sequence shown here is derived from an EMBL/GenBank/DDBJ whole genome shotgun (WGS) entry which is preliminary data.</text>
</comment>
<keyword evidence="1" id="KW-1133">Transmembrane helix</keyword>
<dbReference type="EMBL" id="JABFTP020000083">
    <property type="protein sequence ID" value="KAL3275420.1"/>
    <property type="molecule type" value="Genomic_DNA"/>
</dbReference>
<evidence type="ECO:0000313" key="2">
    <source>
        <dbReference type="EMBL" id="KAL3275420.1"/>
    </source>
</evidence>
<dbReference type="Proteomes" id="UP001516400">
    <property type="component" value="Unassembled WGS sequence"/>
</dbReference>
<sequence>MAVASVAVRIRIYAFQVSAASNVISKIFRVSSSAPLVLIMILRVLYAFILRPLCPNHPYAYISDCKERFFLLKSNIFDIKASCLGTDIQSEDIDKKQEEQSTMN</sequence>
<evidence type="ECO:0000256" key="1">
    <source>
        <dbReference type="SAM" id="Phobius"/>
    </source>
</evidence>
<keyword evidence="3" id="KW-1185">Reference proteome</keyword>
<gene>
    <name evidence="2" type="ORF">HHI36_020182</name>
</gene>
<accession>A0ABD2NAK3</accession>